<dbReference type="PROSITE" id="PS51384">
    <property type="entry name" value="FAD_FR"/>
    <property type="match status" value="1"/>
</dbReference>
<evidence type="ECO:0000256" key="3">
    <source>
        <dbReference type="ARBA" id="ARBA00006105"/>
    </source>
</evidence>
<dbReference type="OrthoDB" id="432685at2759"/>
<accession>A0A074YN10</accession>
<evidence type="ECO:0000259" key="9">
    <source>
        <dbReference type="PROSITE" id="PS51384"/>
    </source>
</evidence>
<keyword evidence="7" id="KW-0472">Membrane</keyword>
<dbReference type="InterPro" id="IPR017927">
    <property type="entry name" value="FAD-bd_FR_type"/>
</dbReference>
<evidence type="ECO:0000256" key="2">
    <source>
        <dbReference type="ARBA" id="ARBA00004370"/>
    </source>
</evidence>
<feature type="binding site" evidence="8">
    <location>
        <position position="142"/>
    </location>
    <ligand>
        <name>FAD</name>
        <dbReference type="ChEBI" id="CHEBI:57692"/>
    </ligand>
</feature>
<evidence type="ECO:0000256" key="5">
    <source>
        <dbReference type="ARBA" id="ARBA00022827"/>
    </source>
</evidence>
<dbReference type="Proteomes" id="UP000030641">
    <property type="component" value="Unassembled WGS sequence"/>
</dbReference>
<dbReference type="Pfam" id="PF00970">
    <property type="entry name" value="FAD_binding_6"/>
    <property type="match status" value="1"/>
</dbReference>
<dbReference type="InterPro" id="IPR008333">
    <property type="entry name" value="Cbr1-like_FAD-bd_dom"/>
</dbReference>
<evidence type="ECO:0000256" key="7">
    <source>
        <dbReference type="ARBA" id="ARBA00023136"/>
    </source>
</evidence>
<organism evidence="10 11">
    <name type="scientific">Aureobasidium subglaciale (strain EXF-2481)</name>
    <name type="common">Aureobasidium pullulans var. subglaciale</name>
    <dbReference type="NCBI Taxonomy" id="1043005"/>
    <lineage>
        <taxon>Eukaryota</taxon>
        <taxon>Fungi</taxon>
        <taxon>Dikarya</taxon>
        <taxon>Ascomycota</taxon>
        <taxon>Pezizomycotina</taxon>
        <taxon>Dothideomycetes</taxon>
        <taxon>Dothideomycetidae</taxon>
        <taxon>Dothideales</taxon>
        <taxon>Saccotheciaceae</taxon>
        <taxon>Aureobasidium</taxon>
    </lineage>
</organism>
<protein>
    <recommendedName>
        <fullName evidence="9">FAD-binding FR-type domain-containing protein</fullName>
    </recommendedName>
</protein>
<dbReference type="HOGENOM" id="CLU_003827_6_0_1"/>
<dbReference type="InterPro" id="IPR039261">
    <property type="entry name" value="FNR_nucleotide-bd"/>
</dbReference>
<feature type="binding site" evidence="8">
    <location>
        <position position="168"/>
    </location>
    <ligand>
        <name>FAD</name>
        <dbReference type="ChEBI" id="CHEBI:57692"/>
    </ligand>
</feature>
<dbReference type="PANTHER" id="PTHR19370">
    <property type="entry name" value="NADH-CYTOCHROME B5 REDUCTASE"/>
    <property type="match status" value="1"/>
</dbReference>
<comment type="similarity">
    <text evidence="3">Belongs to the flavoprotein pyridine nucleotide cytochrome reductase family.</text>
</comment>
<gene>
    <name evidence="10" type="ORF">AUEXF2481DRAFT_26387</name>
</gene>
<evidence type="ECO:0000313" key="10">
    <source>
        <dbReference type="EMBL" id="KEQ99163.1"/>
    </source>
</evidence>
<keyword evidence="5 8" id="KW-0274">FAD</keyword>
<feature type="binding site" evidence="8">
    <location>
        <position position="140"/>
    </location>
    <ligand>
        <name>FAD</name>
        <dbReference type="ChEBI" id="CHEBI:57692"/>
    </ligand>
</feature>
<dbReference type="SUPFAM" id="SSF52343">
    <property type="entry name" value="Ferredoxin reductase-like, C-terminal NADP-linked domain"/>
    <property type="match status" value="1"/>
</dbReference>
<evidence type="ECO:0000256" key="1">
    <source>
        <dbReference type="ARBA" id="ARBA00001974"/>
    </source>
</evidence>
<keyword evidence="6" id="KW-0560">Oxidoreductase</keyword>
<feature type="binding site" evidence="8">
    <location>
        <position position="169"/>
    </location>
    <ligand>
        <name>FAD</name>
        <dbReference type="ChEBI" id="CHEBI:57692"/>
    </ligand>
</feature>
<comment type="subcellular location">
    <subcellularLocation>
        <location evidence="2">Membrane</location>
    </subcellularLocation>
</comment>
<dbReference type="FunCoup" id="A0A074YN10">
    <property type="interactions" value="25"/>
</dbReference>
<keyword evidence="4 8" id="KW-0285">Flavoprotein</keyword>
<feature type="domain" description="FAD-binding FR-type" evidence="9">
    <location>
        <begin position="86"/>
        <end position="193"/>
    </location>
</feature>
<name>A0A074YN10_AURSE</name>
<dbReference type="EMBL" id="KL584751">
    <property type="protein sequence ID" value="KEQ99163.1"/>
    <property type="molecule type" value="Genomic_DNA"/>
</dbReference>
<comment type="cofactor">
    <cofactor evidence="1 8">
        <name>FAD</name>
        <dbReference type="ChEBI" id="CHEBI:57692"/>
    </cofactor>
</comment>
<dbReference type="CDD" id="cd06183">
    <property type="entry name" value="cyt_b5_reduct_like"/>
    <property type="match status" value="1"/>
</dbReference>
<evidence type="ECO:0000256" key="4">
    <source>
        <dbReference type="ARBA" id="ARBA00022630"/>
    </source>
</evidence>
<reference evidence="10 11" key="1">
    <citation type="journal article" date="2014" name="BMC Genomics">
        <title>Genome sequencing of four Aureobasidium pullulans varieties: biotechnological potential, stress tolerance, and description of new species.</title>
        <authorList>
            <person name="Gostin Ar C."/>
            <person name="Ohm R.A."/>
            <person name="Kogej T."/>
            <person name="Sonjak S."/>
            <person name="Turk M."/>
            <person name="Zajc J."/>
            <person name="Zalar P."/>
            <person name="Grube M."/>
            <person name="Sun H."/>
            <person name="Han J."/>
            <person name="Sharma A."/>
            <person name="Chiniquy J."/>
            <person name="Ngan C.Y."/>
            <person name="Lipzen A."/>
            <person name="Barry K."/>
            <person name="Grigoriev I.V."/>
            <person name="Gunde-Cimerman N."/>
        </authorList>
    </citation>
    <scope>NUCLEOTIDE SEQUENCE [LARGE SCALE GENOMIC DNA]</scope>
    <source>
        <strain evidence="10 11">EXF-2481</strain>
    </source>
</reference>
<dbReference type="InterPro" id="IPR017938">
    <property type="entry name" value="Riboflavin_synthase-like_b-brl"/>
</dbReference>
<dbReference type="Gene3D" id="3.40.50.80">
    <property type="entry name" value="Nucleotide-binding domain of ferredoxin-NADP reductase (FNR) module"/>
    <property type="match status" value="1"/>
</dbReference>
<keyword evidence="11" id="KW-1185">Reference proteome</keyword>
<feature type="binding site" evidence="8">
    <location>
        <position position="159"/>
    </location>
    <ligand>
        <name>FAD</name>
        <dbReference type="ChEBI" id="CHEBI:57692"/>
    </ligand>
</feature>
<dbReference type="PRINTS" id="PR00406">
    <property type="entry name" value="CYTB5RDTASE"/>
</dbReference>
<sequence>MRCITRPGFQSSIRPRTLTSNQYLILRRDFAIKQHTTSNVHNAPIKAKRSSIRGFATGLFFFGTGWFLNSHFNILSFSSPESLNDLTFTPFALTNKETVSSTSAIFTLSQSHIPFGTFDQWWKKGVWSIDIKQPQLQIARAYTPLPPLDASDSDVLRLLVRKERRGEVSGYLHRRPQGADVEIRGPAIEYELPENVDQIVFLAGGTGVAPAIQVAYALGDKVRISVLWANRSREDCVGGQSDDPYTPGWYASLKDFFANTPQPRDASGSDKSLIVKQLDSLKQANKALTVDYFVDEENTYIQPQIVRKAVAQTSNEPASVSKGKKIILVSGPEGFINHWAGPKQWLNGREVQGPLGGALSHMDLKDWQVVKL</sequence>
<dbReference type="RefSeq" id="XP_013347374.1">
    <property type="nucleotide sequence ID" value="XM_013491920.1"/>
</dbReference>
<dbReference type="GeneID" id="25363235"/>
<proteinExistence type="inferred from homology"/>
<dbReference type="OMA" id="GCLRFFI"/>
<dbReference type="AlphaFoldDB" id="A0A074YN10"/>
<evidence type="ECO:0000256" key="6">
    <source>
        <dbReference type="ARBA" id="ARBA00023002"/>
    </source>
</evidence>
<dbReference type="InterPro" id="IPR001834">
    <property type="entry name" value="CBR-like"/>
</dbReference>
<dbReference type="InParanoid" id="A0A074YN10"/>
<dbReference type="GO" id="GO:0016491">
    <property type="term" value="F:oxidoreductase activity"/>
    <property type="evidence" value="ECO:0007669"/>
    <property type="project" value="UniProtKB-KW"/>
</dbReference>
<dbReference type="STRING" id="1043005.A0A074YN10"/>
<evidence type="ECO:0000256" key="8">
    <source>
        <dbReference type="PIRSR" id="PIRSR601834-1"/>
    </source>
</evidence>
<evidence type="ECO:0000313" key="11">
    <source>
        <dbReference type="Proteomes" id="UP000030641"/>
    </source>
</evidence>
<dbReference type="GO" id="GO:0005739">
    <property type="term" value="C:mitochondrion"/>
    <property type="evidence" value="ECO:0007669"/>
    <property type="project" value="TreeGrafter"/>
</dbReference>
<dbReference type="GO" id="GO:0016020">
    <property type="term" value="C:membrane"/>
    <property type="evidence" value="ECO:0007669"/>
    <property type="project" value="UniProtKB-SubCell"/>
</dbReference>
<dbReference type="Gene3D" id="2.40.30.10">
    <property type="entry name" value="Translation factors"/>
    <property type="match status" value="1"/>
</dbReference>
<dbReference type="PANTHER" id="PTHR19370:SF189">
    <property type="entry name" value="CYTOCHROME C MITOCHONDRIAL IMPORT FACTOR CYC2"/>
    <property type="match status" value="1"/>
</dbReference>
<dbReference type="SUPFAM" id="SSF63380">
    <property type="entry name" value="Riboflavin synthase domain-like"/>
    <property type="match status" value="1"/>
</dbReference>